<accession>A0ABS8TKF6</accession>
<proteinExistence type="inferred from homology"/>
<comment type="similarity">
    <text evidence="3 7">Belongs to the PRA1 family.</text>
</comment>
<feature type="transmembrane region" description="Helical" evidence="7">
    <location>
        <begin position="103"/>
        <end position="119"/>
    </location>
</feature>
<comment type="subcellular location">
    <subcellularLocation>
        <location evidence="2 7">Membrane</location>
        <topology evidence="2 7">Multi-pass membrane protein</topology>
    </subcellularLocation>
</comment>
<protein>
    <recommendedName>
        <fullName evidence="7">PRA1 family protein</fullName>
    </recommendedName>
</protein>
<evidence type="ECO:0000313" key="8">
    <source>
        <dbReference type="EMBL" id="MCD7471390.1"/>
    </source>
</evidence>
<keyword evidence="4 7" id="KW-0812">Transmembrane</keyword>
<keyword evidence="6 7" id="KW-0472">Membrane</keyword>
<feature type="transmembrane region" description="Helical" evidence="7">
    <location>
        <begin position="51"/>
        <end position="83"/>
    </location>
</feature>
<organism evidence="8 9">
    <name type="scientific">Datura stramonium</name>
    <name type="common">Jimsonweed</name>
    <name type="synonym">Common thornapple</name>
    <dbReference type="NCBI Taxonomy" id="4076"/>
    <lineage>
        <taxon>Eukaryota</taxon>
        <taxon>Viridiplantae</taxon>
        <taxon>Streptophyta</taxon>
        <taxon>Embryophyta</taxon>
        <taxon>Tracheophyta</taxon>
        <taxon>Spermatophyta</taxon>
        <taxon>Magnoliopsida</taxon>
        <taxon>eudicotyledons</taxon>
        <taxon>Gunneridae</taxon>
        <taxon>Pentapetalae</taxon>
        <taxon>asterids</taxon>
        <taxon>lamiids</taxon>
        <taxon>Solanales</taxon>
        <taxon>Solanaceae</taxon>
        <taxon>Solanoideae</taxon>
        <taxon>Datureae</taxon>
        <taxon>Datura</taxon>
    </lineage>
</organism>
<dbReference type="Proteomes" id="UP000823775">
    <property type="component" value="Unassembled WGS sequence"/>
</dbReference>
<evidence type="ECO:0000256" key="1">
    <source>
        <dbReference type="ARBA" id="ARBA00002501"/>
    </source>
</evidence>
<dbReference type="PANTHER" id="PTHR19317">
    <property type="entry name" value="PRENYLATED RAB ACCEPTOR 1-RELATED"/>
    <property type="match status" value="1"/>
</dbReference>
<keyword evidence="7" id="KW-0813">Transport</keyword>
<dbReference type="EMBL" id="JACEIK010001676">
    <property type="protein sequence ID" value="MCD7471390.1"/>
    <property type="molecule type" value="Genomic_DNA"/>
</dbReference>
<dbReference type="PANTHER" id="PTHR19317:SF81">
    <property type="entry name" value="PRA1 FAMILY PROTEIN D"/>
    <property type="match status" value="1"/>
</dbReference>
<comment type="caution">
    <text evidence="8">The sequence shown here is derived from an EMBL/GenBank/DDBJ whole genome shotgun (WGS) entry which is preliminary data.</text>
</comment>
<evidence type="ECO:0000313" key="9">
    <source>
        <dbReference type="Proteomes" id="UP000823775"/>
    </source>
</evidence>
<evidence type="ECO:0000256" key="3">
    <source>
        <dbReference type="ARBA" id="ARBA00006483"/>
    </source>
</evidence>
<evidence type="ECO:0000256" key="2">
    <source>
        <dbReference type="ARBA" id="ARBA00004141"/>
    </source>
</evidence>
<sequence length="266" mass="30014">MSSPPSDAGTDATVTVRPWPLFIDTAALSLPISFSDATYRINKNLRYFVGNYAIIILSILLISLIFRPVSLVLFLIIFAGWIYLYFSRNEPLELFGFDVDDKFVLGFLTLVTFVALLVAKIWTNIIISIGVGIVILCVHGALRAPEDQEDSPYVALPVKTAFVVYLVHDMDVNDCLDVKVWLTISFKVGSFRVRWNYSWWSFISSKLSAGHFKIVYTFRENNKVADSLTNFSSDSQFDYRFSSTADLPQLIKVKYTGFVSDSGHPI</sequence>
<evidence type="ECO:0000256" key="7">
    <source>
        <dbReference type="RuleBase" id="RU363107"/>
    </source>
</evidence>
<keyword evidence="9" id="KW-1185">Reference proteome</keyword>
<name>A0ABS8TKF6_DATST</name>
<gene>
    <name evidence="8" type="ORF">HAX54_011798</name>
</gene>
<evidence type="ECO:0000256" key="6">
    <source>
        <dbReference type="ARBA" id="ARBA00023136"/>
    </source>
</evidence>
<feature type="transmembrane region" description="Helical" evidence="7">
    <location>
        <begin position="20"/>
        <end position="39"/>
    </location>
</feature>
<reference evidence="8 9" key="1">
    <citation type="journal article" date="2021" name="BMC Genomics">
        <title>Datura genome reveals duplications of psychoactive alkaloid biosynthetic genes and high mutation rate following tissue culture.</title>
        <authorList>
            <person name="Rajewski A."/>
            <person name="Carter-House D."/>
            <person name="Stajich J."/>
            <person name="Litt A."/>
        </authorList>
    </citation>
    <scope>NUCLEOTIDE SEQUENCE [LARGE SCALE GENOMIC DNA]</scope>
    <source>
        <strain evidence="8">AR-01</strain>
    </source>
</reference>
<dbReference type="InterPro" id="IPR004895">
    <property type="entry name" value="Prenylated_rab_accept_PRA1"/>
</dbReference>
<keyword evidence="5 7" id="KW-1133">Transmembrane helix</keyword>
<comment type="function">
    <text evidence="1 7">May be involved in both secretory and endocytic intracellular trafficking in the endosomal/prevacuolar compartments.</text>
</comment>
<evidence type="ECO:0000256" key="4">
    <source>
        <dbReference type="ARBA" id="ARBA00022692"/>
    </source>
</evidence>
<evidence type="ECO:0000256" key="5">
    <source>
        <dbReference type="ARBA" id="ARBA00022989"/>
    </source>
</evidence>
<dbReference type="Pfam" id="PF03208">
    <property type="entry name" value="PRA1"/>
    <property type="match status" value="1"/>
</dbReference>